<protein>
    <submittedName>
        <fullName evidence="4">Putative metalloendopeptidase</fullName>
    </submittedName>
</protein>
<keyword evidence="1" id="KW-0732">Signal</keyword>
<evidence type="ECO:0000313" key="5">
    <source>
        <dbReference type="Proteomes" id="UP000018680"/>
    </source>
</evidence>
<dbReference type="KEGG" id="slr:L21SP2_1366"/>
<sequence length="336" mass="36851">MRSDSKNRKPVFSNIKAFFRKSSAFVKSLVKQKFTVMFIPHSEKKVVNFQVSTILLAFVAAILLGMVGGFFYMTTVYAGSEQVISEQEDDLVVTQGNLDTVLDEVNDLVKVYEIFENAMSGTLNELGVSNVMEGGISGSGDLSSISDLQEINNGEVREIYDLRRLRESISDAVGPLENISFGLEVRKEVLANLPTLWPVAGGRSAVTMEFGPNIHPINGNWYLHKGIDIAGPMGLPIQAAANGRVVESGVNNISGYGNYVVIEHKYGFKTRYSHMGSRLVEEGDIVSQGDRIGTLGSTGKSSGPHLDFQIMLGTEVLDPASFLKIQNTFERWEGNR</sequence>
<keyword evidence="2" id="KW-0472">Membrane</keyword>
<dbReference type="Proteomes" id="UP000018680">
    <property type="component" value="Chromosome"/>
</dbReference>
<dbReference type="GO" id="GO:0004222">
    <property type="term" value="F:metalloendopeptidase activity"/>
    <property type="evidence" value="ECO:0007669"/>
    <property type="project" value="TreeGrafter"/>
</dbReference>
<keyword evidence="2" id="KW-1133">Transmembrane helix</keyword>
<dbReference type="InterPro" id="IPR011055">
    <property type="entry name" value="Dup_hybrid_motif"/>
</dbReference>
<evidence type="ECO:0000259" key="3">
    <source>
        <dbReference type="Pfam" id="PF01551"/>
    </source>
</evidence>
<reference evidence="4 5" key="1">
    <citation type="journal article" date="2015" name="Stand. Genomic Sci.">
        <title>Complete genome sequence and description of Salinispira pacifica gen. nov., sp. nov., a novel spirochaete isolated form a hypersaline microbial mat.</title>
        <authorList>
            <person name="Ben Hania W."/>
            <person name="Joseph M."/>
            <person name="Schumann P."/>
            <person name="Bunk B."/>
            <person name="Fiebig A."/>
            <person name="Sproer C."/>
            <person name="Klenk H.P."/>
            <person name="Fardeau M.L."/>
            <person name="Spring S."/>
        </authorList>
    </citation>
    <scope>NUCLEOTIDE SEQUENCE [LARGE SCALE GENOMIC DNA]</scope>
    <source>
        <strain evidence="4 5">L21-RPul-D2</strain>
    </source>
</reference>
<dbReference type="eggNOG" id="COG0739">
    <property type="taxonomic scope" value="Bacteria"/>
</dbReference>
<dbReference type="HOGENOM" id="CLU_029425_2_4_12"/>
<dbReference type="CDD" id="cd12797">
    <property type="entry name" value="M23_peptidase"/>
    <property type="match status" value="1"/>
</dbReference>
<dbReference type="Pfam" id="PF01551">
    <property type="entry name" value="Peptidase_M23"/>
    <property type="match status" value="1"/>
</dbReference>
<keyword evidence="2" id="KW-0812">Transmembrane</keyword>
<dbReference type="STRING" id="1307761.L21SP2_1366"/>
<keyword evidence="5" id="KW-1185">Reference proteome</keyword>
<organism evidence="4 5">
    <name type="scientific">Salinispira pacifica</name>
    <dbReference type="NCBI Taxonomy" id="1307761"/>
    <lineage>
        <taxon>Bacteria</taxon>
        <taxon>Pseudomonadati</taxon>
        <taxon>Spirochaetota</taxon>
        <taxon>Spirochaetia</taxon>
        <taxon>Spirochaetales</taxon>
        <taxon>Spirochaetaceae</taxon>
        <taxon>Salinispira</taxon>
    </lineage>
</organism>
<dbReference type="PANTHER" id="PTHR21666:SF289">
    <property type="entry name" value="L-ALA--D-GLU ENDOPEPTIDASE"/>
    <property type="match status" value="1"/>
</dbReference>
<dbReference type="PANTHER" id="PTHR21666">
    <property type="entry name" value="PEPTIDASE-RELATED"/>
    <property type="match status" value="1"/>
</dbReference>
<dbReference type="EMBL" id="CP006939">
    <property type="protein sequence ID" value="AHC14765.1"/>
    <property type="molecule type" value="Genomic_DNA"/>
</dbReference>
<evidence type="ECO:0000256" key="2">
    <source>
        <dbReference type="SAM" id="Phobius"/>
    </source>
</evidence>
<dbReference type="InterPro" id="IPR050570">
    <property type="entry name" value="Cell_wall_metabolism_enzyme"/>
</dbReference>
<proteinExistence type="predicted"/>
<evidence type="ECO:0000313" key="4">
    <source>
        <dbReference type="EMBL" id="AHC14765.1"/>
    </source>
</evidence>
<dbReference type="AlphaFoldDB" id="V5WGL3"/>
<dbReference type="Gene3D" id="2.70.70.10">
    <property type="entry name" value="Glucose Permease (Domain IIA)"/>
    <property type="match status" value="1"/>
</dbReference>
<name>V5WGL3_9SPIO</name>
<feature type="transmembrane region" description="Helical" evidence="2">
    <location>
        <begin position="54"/>
        <end position="73"/>
    </location>
</feature>
<feature type="domain" description="M23ase beta-sheet core" evidence="3">
    <location>
        <begin position="223"/>
        <end position="319"/>
    </location>
</feature>
<dbReference type="InterPro" id="IPR016047">
    <property type="entry name" value="M23ase_b-sheet_dom"/>
</dbReference>
<accession>V5WGL3</accession>
<evidence type="ECO:0000256" key="1">
    <source>
        <dbReference type="ARBA" id="ARBA00022729"/>
    </source>
</evidence>
<dbReference type="SUPFAM" id="SSF51261">
    <property type="entry name" value="Duplicated hybrid motif"/>
    <property type="match status" value="1"/>
</dbReference>
<gene>
    <name evidence="4" type="ORF">L21SP2_1366</name>
</gene>